<feature type="region of interest" description="Disordered" evidence="13">
    <location>
        <begin position="507"/>
        <end position="535"/>
    </location>
</feature>
<evidence type="ECO:0000256" key="12">
    <source>
        <dbReference type="HAMAP-Rule" id="MF_01480"/>
    </source>
</evidence>
<dbReference type="GO" id="GO:0043571">
    <property type="term" value="P:maintenance of CRISPR repeat elements"/>
    <property type="evidence" value="ECO:0007669"/>
    <property type="project" value="UniProtKB-UniRule"/>
</dbReference>
<dbReference type="InterPro" id="IPR036397">
    <property type="entry name" value="RNaseH_sf"/>
</dbReference>
<keyword evidence="5 12" id="KW-0378">Hydrolase</keyword>
<dbReference type="HAMAP" id="MF_01480">
    <property type="entry name" value="Cas9"/>
    <property type="match status" value="1"/>
</dbReference>
<organism evidence="15 16">
    <name type="scientific">Sphingomonas horti</name>
    <dbReference type="NCBI Taxonomy" id="2682842"/>
    <lineage>
        <taxon>Bacteria</taxon>
        <taxon>Pseudomonadati</taxon>
        <taxon>Pseudomonadota</taxon>
        <taxon>Alphaproteobacteria</taxon>
        <taxon>Sphingomonadales</taxon>
        <taxon>Sphingomonadaceae</taxon>
        <taxon>Sphingomonas</taxon>
    </lineage>
</organism>
<dbReference type="InterPro" id="IPR041383">
    <property type="entry name" value="RuvC_III"/>
</dbReference>
<dbReference type="PROSITE" id="PS51749">
    <property type="entry name" value="HNH_CAS9"/>
    <property type="match status" value="1"/>
</dbReference>
<keyword evidence="2 12" id="KW-0540">Nuclease</keyword>
<feature type="binding site" evidence="12">
    <location>
        <position position="7"/>
    </location>
    <ligand>
        <name>Mg(2+)</name>
        <dbReference type="ChEBI" id="CHEBI:18420"/>
        <label>2</label>
    </ligand>
</feature>
<evidence type="ECO:0000313" key="16">
    <source>
        <dbReference type="Proteomes" id="UP000441389"/>
    </source>
</evidence>
<dbReference type="InterPro" id="IPR033114">
    <property type="entry name" value="HNH_CAS9"/>
</dbReference>
<evidence type="ECO:0000256" key="4">
    <source>
        <dbReference type="ARBA" id="ARBA00022759"/>
    </source>
</evidence>
<feature type="binding site" evidence="12">
    <location>
        <position position="730"/>
    </location>
    <ligand>
        <name>Mg(2+)</name>
        <dbReference type="ChEBI" id="CHEBI:18420"/>
        <label>2</label>
    </ligand>
</feature>
<evidence type="ECO:0000256" key="6">
    <source>
        <dbReference type="ARBA" id="ARBA00022842"/>
    </source>
</evidence>
<keyword evidence="6 12" id="KW-0460">Magnesium</keyword>
<dbReference type="NCBIfam" id="TIGR01865">
    <property type="entry name" value="cas_Csn1"/>
    <property type="match status" value="1"/>
</dbReference>
<evidence type="ECO:0000256" key="7">
    <source>
        <dbReference type="ARBA" id="ARBA00022884"/>
    </source>
</evidence>
<dbReference type="Gene3D" id="3.30.420.10">
    <property type="entry name" value="Ribonuclease H-like superfamily/Ribonuclease H"/>
    <property type="match status" value="3"/>
</dbReference>
<comment type="similarity">
    <text evidence="12">Belongs to the CRISPR-associated Cas9 family.</text>
</comment>
<feature type="binding site" evidence="12">
    <location>
        <position position="500"/>
    </location>
    <ligand>
        <name>Mg(2+)</name>
        <dbReference type="ChEBI" id="CHEBI:18420"/>
        <label>2</label>
    </ligand>
</feature>
<dbReference type="GO" id="GO:0051607">
    <property type="term" value="P:defense response to virus"/>
    <property type="evidence" value="ECO:0007669"/>
    <property type="project" value="UniProtKB-UniRule"/>
</dbReference>
<dbReference type="EMBL" id="WQMS01000001">
    <property type="protein sequence ID" value="MVO76485.1"/>
    <property type="molecule type" value="Genomic_DNA"/>
</dbReference>
<comment type="domain">
    <text evidence="12">Has 2 endonuclease domains. The discontinuous RuvC-like domain cleaves the target DNA noncomplementary to crRNA while the HNH nuclease domain cleaves the target DNA complementary to crRNA.</text>
</comment>
<feature type="binding site" evidence="12">
    <location>
        <position position="7"/>
    </location>
    <ligand>
        <name>Mg(2+)</name>
        <dbReference type="ChEBI" id="CHEBI:18420"/>
        <label>1</label>
    </ligand>
</feature>
<dbReference type="AlphaFoldDB" id="A0A6I4IWF4"/>
<evidence type="ECO:0000256" key="1">
    <source>
        <dbReference type="ARBA" id="ARBA00001946"/>
    </source>
</evidence>
<dbReference type="RefSeq" id="WP_157025104.1">
    <property type="nucleotide sequence ID" value="NZ_WQMS01000001.1"/>
</dbReference>
<protein>
    <recommendedName>
        <fullName evidence="12">CRISPR-associated endonuclease Cas9</fullName>
        <ecNumber evidence="12">3.1.-.-</ecNumber>
    </recommendedName>
</protein>
<dbReference type="Pfam" id="PF18541">
    <property type="entry name" value="RuvC_III"/>
    <property type="match status" value="1"/>
</dbReference>
<feature type="binding site" evidence="12">
    <location>
        <position position="500"/>
    </location>
    <ligand>
        <name>Mg(2+)</name>
        <dbReference type="ChEBI" id="CHEBI:18420"/>
        <label>1</label>
    </ligand>
</feature>
<keyword evidence="3 12" id="KW-0479">Metal-binding</keyword>
<dbReference type="InterPro" id="IPR040619">
    <property type="entry name" value="Cas9_alpha-helical_lobe"/>
</dbReference>
<keyword evidence="7 12" id="KW-0694">RNA-binding</keyword>
<evidence type="ECO:0000256" key="5">
    <source>
        <dbReference type="ARBA" id="ARBA00022801"/>
    </source>
</evidence>
<evidence type="ECO:0000256" key="13">
    <source>
        <dbReference type="SAM" id="MobiDB-lite"/>
    </source>
</evidence>
<feature type="active site" description="Proton acceptor for HNH nuclease domain" evidence="12">
    <location>
        <position position="581"/>
    </location>
</feature>
<keyword evidence="16" id="KW-1185">Reference proteome</keyword>
<dbReference type="SMART" id="SM00507">
    <property type="entry name" value="HNHc"/>
    <property type="match status" value="1"/>
</dbReference>
<evidence type="ECO:0000256" key="3">
    <source>
        <dbReference type="ARBA" id="ARBA00022723"/>
    </source>
</evidence>
<evidence type="ECO:0000256" key="9">
    <source>
        <dbReference type="ARBA" id="ARBA00023125"/>
    </source>
</evidence>
<dbReference type="GO" id="GO:0003677">
    <property type="term" value="F:DNA binding"/>
    <property type="evidence" value="ECO:0007669"/>
    <property type="project" value="UniProtKB-UniRule"/>
</dbReference>
<dbReference type="InterPro" id="IPR003615">
    <property type="entry name" value="HNH_nuc"/>
</dbReference>
<evidence type="ECO:0000313" key="15">
    <source>
        <dbReference type="EMBL" id="MVO76485.1"/>
    </source>
</evidence>
<dbReference type="GO" id="GO:0003723">
    <property type="term" value="F:RNA binding"/>
    <property type="evidence" value="ECO:0007669"/>
    <property type="project" value="UniProtKB-UniRule"/>
</dbReference>
<keyword evidence="9 12" id="KW-0238">DNA-binding</keyword>
<dbReference type="Proteomes" id="UP000441389">
    <property type="component" value="Unassembled WGS sequence"/>
</dbReference>
<dbReference type="Pfam" id="PF13395">
    <property type="entry name" value="HNH_4"/>
    <property type="match status" value="1"/>
</dbReference>
<keyword evidence="8 12" id="KW-0051">Antiviral defense</keyword>
<dbReference type="Pfam" id="PF18470">
    <property type="entry name" value="Cas9_a"/>
    <property type="match status" value="1"/>
</dbReference>
<proteinExistence type="inferred from homology"/>
<feature type="active site" description="For RuvC-like nuclease domain" evidence="12">
    <location>
        <position position="7"/>
    </location>
</feature>
<evidence type="ECO:0000256" key="2">
    <source>
        <dbReference type="ARBA" id="ARBA00022722"/>
    </source>
</evidence>
<keyword evidence="4 12" id="KW-0255">Endonuclease</keyword>
<sequence>MRRLGLDIGTNSIGWCLIEDDARIVDIGVRIFSDGRDPKSGASLAVDRRAARAMRRRRDRYLGRRAAFLKALKRHGLMPADESAAKLLADRDPYELRARALYERLEPYEIGRALFHLNQRRGFKSNRKAERKTKDAEDGKIASGAKALDQAMAEEGAETLGQFLAGRDTKRVRMGSDAQGYDFYPQRRHVGYEFETIWERQKPHHPALLTDEAHKQLHDTLFFQRPLKEQEVGVCTFVHNERRLPKAHPLFQERRLYEEVNQLEITTPGAPNRKLRMGERDALILELRSRRERSFDALAKRLKLEPGQSFNKASESRTDLKGDEVYAVMADKKRFGGRWPHLDRDRQWSIIERIIDEEDPDKLHAFLTGECGLTHDQAVATARAPLPELYGRLGPTATARILDELKKGVVTYDEAVKRAGWHHSDDRTGEILPQLPYYGELLTREIPPGTQDPNDPPEQRWGKITNPTVHIGLRQLEKLVNAIIKVYGRPDQIVVELARELKLNEKDKEEHNRRIRRDTAAAQLRSSKLQSEGIPDTGANRMLLRMWEELNPNEVLDRRCPYCGEQVGMRMLFTGEADIDHIIPYSRSLDDSTGNKVVAHRNCNRVKGNRTPYEKWGHDPGRWEIISTQVARLHKSKQWRFGPDAMARVEKDGGFIARQLTDTQYLSRLAGRYLSSLYPTKDDGSVYVIPGRMTAMLRRLWGLNSLLPDHNFVENQHSNAPKNRLDHRHHAIDAAVVAVTTRGLLQEIAHVAGRAEDKDLDRLFEDLPQPWDGFREELGERLARVTVSHKPDHGRKGVPPKDRDVTAGRLHNDTAYGLTGDVATDGRTPIVVHRVPLMSIKPADISDPDRIPDPTLRAALHRATDGLSGKAYEAALAGFAKTHPQFAGIRRVRVREPLNVIRIHDRNGKPYKAYKGDANARYDVWQMPNGKWMHDIVSMFDAHQRPHELTEEEKAAGKKVQPKRPHPAAKKVLSLRQNDMLAIERNGGAPEIVRVVKFSTIGAIALALHQEGGALKARDAAPSEVDPFKYIYSSGGGLKNLKARQVRIDPLGRIFDPGPR</sequence>
<dbReference type="InterPro" id="IPR028629">
    <property type="entry name" value="Cas9"/>
</dbReference>
<keyword evidence="10" id="KW-0464">Manganese</keyword>
<evidence type="ECO:0000256" key="8">
    <source>
        <dbReference type="ARBA" id="ARBA00023118"/>
    </source>
</evidence>
<evidence type="ECO:0000256" key="10">
    <source>
        <dbReference type="ARBA" id="ARBA00023211"/>
    </source>
</evidence>
<comment type="caution">
    <text evidence="15">The sequence shown here is derived from an EMBL/GenBank/DDBJ whole genome shotgun (WGS) entry which is preliminary data.</text>
</comment>
<dbReference type="GO" id="GO:0004519">
    <property type="term" value="F:endonuclease activity"/>
    <property type="evidence" value="ECO:0007669"/>
    <property type="project" value="UniProtKB-UniRule"/>
</dbReference>
<feature type="domain" description="HNH Cas9-type" evidence="14">
    <location>
        <begin position="490"/>
        <end position="660"/>
    </location>
</feature>
<dbReference type="EC" id="3.1.-.-" evidence="12"/>
<accession>A0A6I4IWF4</accession>
<comment type="function">
    <text evidence="12">CRISPR (clustered regularly interspaced short palindromic repeat) is an adaptive immune system that provides protection against mobile genetic elements (viruses, transposable elements and conjugative plasmids). CRISPR clusters contain spacers, sequences complementary to antecedent mobile elements, and target invading nucleic acids. CRISPR clusters are transcribed and processed into CRISPR RNA (crRNA). In type II CRISPR systems correct processing of pre-crRNA requires a trans-encoded small RNA (tracrRNA), endogenous ribonuclease 3 (rnc) and this protein. The tracrRNA serves as a guide for ribonuclease 3-aided processing of pre-crRNA. Subsequently Cas9/crRNA/tracrRNA endonucleolytically cleaves linear or circular dsDNA target complementary to the spacer; Cas9 is inactive in the absence of the 2 guide RNAs (gRNA). Cas9 recognizes the protospacer adjacent motif (PAM) in the CRISPR repeat sequences to help distinguish self versus nonself, as targets within the bacterial CRISPR locus do not have PAMs. PAM recognition is also required for catalytic activity.</text>
</comment>
<gene>
    <name evidence="12 15" type="primary">cas9</name>
    <name evidence="15" type="ORF">GON01_00830</name>
</gene>
<evidence type="ECO:0000259" key="14">
    <source>
        <dbReference type="PROSITE" id="PS51749"/>
    </source>
</evidence>
<evidence type="ECO:0000256" key="11">
    <source>
        <dbReference type="ARBA" id="ARBA00046380"/>
    </source>
</evidence>
<name>A0A6I4IWF4_9SPHN</name>
<dbReference type="GO" id="GO:0046872">
    <property type="term" value="F:metal ion binding"/>
    <property type="evidence" value="ECO:0007669"/>
    <property type="project" value="UniProtKB-UniRule"/>
</dbReference>
<comment type="subunit">
    <text evidence="11 12">Monomer. Binds crRNA and tracrRNA.</text>
</comment>
<dbReference type="GO" id="GO:0016787">
    <property type="term" value="F:hydrolase activity"/>
    <property type="evidence" value="ECO:0007669"/>
    <property type="project" value="UniProtKB-KW"/>
</dbReference>
<comment type="cofactor">
    <cofactor evidence="1 12">
        <name>Mg(2+)</name>
        <dbReference type="ChEBI" id="CHEBI:18420"/>
    </cofactor>
</comment>
<reference evidence="15 16" key="1">
    <citation type="submission" date="2019-12" db="EMBL/GenBank/DDBJ databases">
        <authorList>
            <person name="Huq M.A."/>
        </authorList>
    </citation>
    <scope>NUCLEOTIDE SEQUENCE [LARGE SCALE GENOMIC DNA]</scope>
    <source>
        <strain evidence="15 16">MAH-20</strain>
    </source>
</reference>
<feature type="binding site" evidence="12">
    <location>
        <position position="496"/>
    </location>
    <ligand>
        <name>Mg(2+)</name>
        <dbReference type="ChEBI" id="CHEBI:18420"/>
        <label>1</label>
    </ligand>
</feature>